<evidence type="ECO:0000256" key="4">
    <source>
        <dbReference type="ARBA" id="ARBA00022692"/>
    </source>
</evidence>
<evidence type="ECO:0000259" key="11">
    <source>
        <dbReference type="PROSITE" id="PS50893"/>
    </source>
</evidence>
<keyword evidence="7 10" id="KW-1133">Transmembrane helix</keyword>
<evidence type="ECO:0000256" key="5">
    <source>
        <dbReference type="ARBA" id="ARBA00022741"/>
    </source>
</evidence>
<evidence type="ECO:0000256" key="2">
    <source>
        <dbReference type="ARBA" id="ARBA00022448"/>
    </source>
</evidence>
<dbReference type="GO" id="GO:0016887">
    <property type="term" value="F:ATP hydrolysis activity"/>
    <property type="evidence" value="ECO:0007669"/>
    <property type="project" value="InterPro"/>
</dbReference>
<evidence type="ECO:0000256" key="10">
    <source>
        <dbReference type="SAM" id="Phobius"/>
    </source>
</evidence>
<dbReference type="InterPro" id="IPR014216">
    <property type="entry name" value="ABC_transptr_CydD"/>
</dbReference>
<gene>
    <name evidence="13" type="ORF">Pka01_63620</name>
</gene>
<dbReference type="InterPro" id="IPR036640">
    <property type="entry name" value="ABC1_TM_sf"/>
</dbReference>
<keyword evidence="14" id="KW-1185">Reference proteome</keyword>
<keyword evidence="6" id="KW-0067">ATP-binding</keyword>
<keyword evidence="4 10" id="KW-0812">Transmembrane</keyword>
<dbReference type="Gene3D" id="1.20.1560.10">
    <property type="entry name" value="ABC transporter type 1, transmembrane domain"/>
    <property type="match status" value="1"/>
</dbReference>
<name>A0A8J3PY53_9ACTN</name>
<keyword evidence="5" id="KW-0547">Nucleotide-binding</keyword>
<dbReference type="InterPro" id="IPR039421">
    <property type="entry name" value="Type_1_exporter"/>
</dbReference>
<dbReference type="SMART" id="SM00382">
    <property type="entry name" value="AAA"/>
    <property type="match status" value="1"/>
</dbReference>
<dbReference type="InterPro" id="IPR027417">
    <property type="entry name" value="P-loop_NTPase"/>
</dbReference>
<proteinExistence type="inferred from homology"/>
<feature type="transmembrane region" description="Helical" evidence="10">
    <location>
        <begin position="229"/>
        <end position="250"/>
    </location>
</feature>
<keyword evidence="2" id="KW-0813">Transport</keyword>
<comment type="caution">
    <text evidence="13">The sequence shown here is derived from an EMBL/GenBank/DDBJ whole genome shotgun (WGS) entry which is preliminary data.</text>
</comment>
<dbReference type="PROSITE" id="PS50929">
    <property type="entry name" value="ABC_TM1F"/>
    <property type="match status" value="1"/>
</dbReference>
<dbReference type="GO" id="GO:0005524">
    <property type="term" value="F:ATP binding"/>
    <property type="evidence" value="ECO:0007669"/>
    <property type="project" value="UniProtKB-KW"/>
</dbReference>
<evidence type="ECO:0000256" key="8">
    <source>
        <dbReference type="ARBA" id="ARBA00023136"/>
    </source>
</evidence>
<keyword evidence="3" id="KW-1003">Cell membrane</keyword>
<dbReference type="EMBL" id="BONV01000037">
    <property type="protein sequence ID" value="GIG83235.1"/>
    <property type="molecule type" value="Genomic_DNA"/>
</dbReference>
<feature type="transmembrane region" description="Helical" evidence="10">
    <location>
        <begin position="121"/>
        <end position="144"/>
    </location>
</feature>
<dbReference type="Pfam" id="PF00005">
    <property type="entry name" value="ABC_tran"/>
    <property type="match status" value="1"/>
</dbReference>
<accession>A0A8J3PY53</accession>
<organism evidence="13 14">
    <name type="scientific">Planotetraspora kaengkrachanensis</name>
    <dbReference type="NCBI Taxonomy" id="575193"/>
    <lineage>
        <taxon>Bacteria</taxon>
        <taxon>Bacillati</taxon>
        <taxon>Actinomycetota</taxon>
        <taxon>Actinomycetes</taxon>
        <taxon>Streptosporangiales</taxon>
        <taxon>Streptosporangiaceae</taxon>
        <taxon>Planotetraspora</taxon>
    </lineage>
</organism>
<dbReference type="CDD" id="cd18584">
    <property type="entry name" value="ABC_6TM_AarD_CydD"/>
    <property type="match status" value="1"/>
</dbReference>
<comment type="similarity">
    <text evidence="9">Belongs to the ABC transporter superfamily. Lipid exporter (TC 3.A.1.106) family.</text>
</comment>
<dbReference type="PANTHER" id="PTHR24221:SF590">
    <property type="entry name" value="COMPONENT LINKED WITH THE ASSEMBLY OF CYTOCHROME' TRANSPORT TRANSMEMBRANE ATP-BINDING PROTEIN ABC TRANSPORTER CYDD-RELATED"/>
    <property type="match status" value="1"/>
</dbReference>
<dbReference type="PROSITE" id="PS50893">
    <property type="entry name" value="ABC_TRANSPORTER_2"/>
    <property type="match status" value="1"/>
</dbReference>
<evidence type="ECO:0000256" key="7">
    <source>
        <dbReference type="ARBA" id="ARBA00022989"/>
    </source>
</evidence>
<dbReference type="AlphaFoldDB" id="A0A8J3PY53"/>
<feature type="domain" description="ABC transporter" evidence="11">
    <location>
        <begin position="355"/>
        <end position="572"/>
    </location>
</feature>
<comment type="subcellular location">
    <subcellularLocation>
        <location evidence="1">Cell membrane</location>
        <topology evidence="1">Multi-pass membrane protein</topology>
    </subcellularLocation>
</comment>
<dbReference type="NCBIfam" id="TIGR02857">
    <property type="entry name" value="CydD"/>
    <property type="match status" value="1"/>
</dbReference>
<protein>
    <recommendedName>
        <fullName evidence="15">Thiol reductant ABC exporter subunit CydD</fullName>
    </recommendedName>
</protein>
<evidence type="ECO:0000256" key="1">
    <source>
        <dbReference type="ARBA" id="ARBA00004651"/>
    </source>
</evidence>
<evidence type="ECO:0000313" key="14">
    <source>
        <dbReference type="Proteomes" id="UP000630097"/>
    </source>
</evidence>
<feature type="transmembrane region" description="Helical" evidence="10">
    <location>
        <begin position="47"/>
        <end position="66"/>
    </location>
</feature>
<sequence>MHKDLLRLARSEPTVRPHLAACLAAAVAAGLLVLVQAELLAGVLSGRFTTAVLIPLALVVAARGLLGWARGVFAGRTAVAVKSQLRRRLLSRFQEQDAGSARSGELVTLAGRGLDALDAYLTGYLPAVAVAGVIPIAVVVRLFAADLGTAVIVLLTLPLIPIFGALVGWTTRAVTRQQLEALTRLGGHFLDVVRGLPTLRAFGRARHQASVIEQVAAAHRTATMRTLRVAFLSSLVLELVASLSLALVAVPVGLRLLSGSLDLHTALLVLLLAPEAYLPLRAMGTTFHAAMEGVAAADQAFSLITPTPGRDPGRDHAQIRVHAPDQPTPPRDHAQIRIQAADLRISGRDHAPPAIRLEGVTVRYPGRGEDALDDVTLEIAPGEKVAVIGPSGAGKSTLLHVLLGFVTPSRGRVLIDGADLAGLDLEEWRRRLAFVPQRPHLFAATVADNISLGADVSPDEVRTAAAAAQAAEFVEALPYGYETELGERGANLSAGQRQRVALARAFCRPSAEVLLLDEPTARLDGRSEAAVVAATRTLAEGRTAIIVAHRPAMIELADRVIRLGDHAERGAA</sequence>
<feature type="domain" description="ABC transmembrane type-1" evidence="12">
    <location>
        <begin position="20"/>
        <end position="292"/>
    </location>
</feature>
<dbReference type="InterPro" id="IPR017871">
    <property type="entry name" value="ABC_transporter-like_CS"/>
</dbReference>
<dbReference type="RefSeq" id="WP_203886558.1">
    <property type="nucleotide sequence ID" value="NZ_BAABHH010000026.1"/>
</dbReference>
<dbReference type="InterPro" id="IPR003593">
    <property type="entry name" value="AAA+_ATPase"/>
</dbReference>
<dbReference type="InterPro" id="IPR011527">
    <property type="entry name" value="ABC1_TM_dom"/>
</dbReference>
<dbReference type="FunFam" id="3.40.50.300:FF:000299">
    <property type="entry name" value="ABC transporter ATP-binding protein/permease"/>
    <property type="match status" value="1"/>
</dbReference>
<feature type="transmembrane region" description="Helical" evidence="10">
    <location>
        <begin position="150"/>
        <end position="169"/>
    </location>
</feature>
<evidence type="ECO:0000313" key="13">
    <source>
        <dbReference type="EMBL" id="GIG83235.1"/>
    </source>
</evidence>
<dbReference type="Pfam" id="PF00664">
    <property type="entry name" value="ABC_membrane"/>
    <property type="match status" value="1"/>
</dbReference>
<dbReference type="PANTHER" id="PTHR24221">
    <property type="entry name" value="ATP-BINDING CASSETTE SUB-FAMILY B"/>
    <property type="match status" value="1"/>
</dbReference>
<evidence type="ECO:0008006" key="15">
    <source>
        <dbReference type="Google" id="ProtNLM"/>
    </source>
</evidence>
<dbReference type="SUPFAM" id="SSF90123">
    <property type="entry name" value="ABC transporter transmembrane region"/>
    <property type="match status" value="1"/>
</dbReference>
<dbReference type="CDD" id="cd03228">
    <property type="entry name" value="ABCC_MRP_Like"/>
    <property type="match status" value="1"/>
</dbReference>
<dbReference type="GO" id="GO:0042883">
    <property type="term" value="P:cysteine transport"/>
    <property type="evidence" value="ECO:0007669"/>
    <property type="project" value="InterPro"/>
</dbReference>
<reference evidence="13 14" key="1">
    <citation type="submission" date="2021-01" db="EMBL/GenBank/DDBJ databases">
        <title>Whole genome shotgun sequence of Planotetraspora kaengkrachanensis NBRC 104272.</title>
        <authorList>
            <person name="Komaki H."/>
            <person name="Tamura T."/>
        </authorList>
    </citation>
    <scope>NUCLEOTIDE SEQUENCE [LARGE SCALE GENOMIC DNA]</scope>
    <source>
        <strain evidence="13 14">NBRC 104272</strain>
    </source>
</reference>
<dbReference type="GO" id="GO:0005886">
    <property type="term" value="C:plasma membrane"/>
    <property type="evidence" value="ECO:0007669"/>
    <property type="project" value="UniProtKB-SubCell"/>
</dbReference>
<dbReference type="Proteomes" id="UP000630097">
    <property type="component" value="Unassembled WGS sequence"/>
</dbReference>
<evidence type="ECO:0000259" key="12">
    <source>
        <dbReference type="PROSITE" id="PS50929"/>
    </source>
</evidence>
<evidence type="ECO:0000256" key="3">
    <source>
        <dbReference type="ARBA" id="ARBA00022475"/>
    </source>
</evidence>
<keyword evidence="8 10" id="KW-0472">Membrane</keyword>
<dbReference type="InterPro" id="IPR003439">
    <property type="entry name" value="ABC_transporter-like_ATP-bd"/>
</dbReference>
<dbReference type="GO" id="GO:0140359">
    <property type="term" value="F:ABC-type transporter activity"/>
    <property type="evidence" value="ECO:0007669"/>
    <property type="project" value="InterPro"/>
</dbReference>
<dbReference type="Gene3D" id="3.40.50.300">
    <property type="entry name" value="P-loop containing nucleotide triphosphate hydrolases"/>
    <property type="match status" value="1"/>
</dbReference>
<evidence type="ECO:0000256" key="9">
    <source>
        <dbReference type="ARBA" id="ARBA00061644"/>
    </source>
</evidence>
<evidence type="ECO:0000256" key="6">
    <source>
        <dbReference type="ARBA" id="ARBA00022840"/>
    </source>
</evidence>
<dbReference type="PROSITE" id="PS00211">
    <property type="entry name" value="ABC_TRANSPORTER_1"/>
    <property type="match status" value="1"/>
</dbReference>
<dbReference type="SUPFAM" id="SSF52540">
    <property type="entry name" value="P-loop containing nucleoside triphosphate hydrolases"/>
    <property type="match status" value="1"/>
</dbReference>